<dbReference type="InterPro" id="IPR050525">
    <property type="entry name" value="ECM_Assembly_Org"/>
</dbReference>
<dbReference type="Pfam" id="PF00092">
    <property type="entry name" value="VWA"/>
    <property type="match status" value="2"/>
</dbReference>
<dbReference type="Proteomes" id="UP000472277">
    <property type="component" value="Unassembled WGS sequence"/>
</dbReference>
<dbReference type="AlphaFoldDB" id="A0A674BNI1"/>
<keyword evidence="3" id="KW-1185">Reference proteome</keyword>
<dbReference type="PANTHER" id="PTHR24020">
    <property type="entry name" value="COLLAGEN ALPHA"/>
    <property type="match status" value="1"/>
</dbReference>
<evidence type="ECO:0000259" key="1">
    <source>
        <dbReference type="PROSITE" id="PS50234"/>
    </source>
</evidence>
<sequence>MGFVRETCGCCDCEKVCPPLDLVFVIDSSESIGKTNFSLAKNFVISVANRFGKMAKNISDVSGSRLGVVQYSHQGAVQAIRMDDRGITSVTSFNTKVKAMEWIAGGTWTPSALKYTYDHLIEPGRRGRTKVVAIVITDGRYDPKDLDNLGALCNGVDVYAIAIGDMFDSGAERQNLERIACNMGDRVKTLSVYAELTAEEFLEEIEQILCPEPEMICPDLKCASDLSLAPLIQRPVDILFFIDGSERTGGRNFISILHFIERLSQSIPLSKEVSSGARFAVLQFGGEQDPEVLLDFSNNRRKISSLVSNAVYRDSSSTLGSAILYATEKLVSNPGGRFRGVRPDAELAFVFITDGVTSDKNFAEGIGAMRRANAVGVAITVGSDIDRERLLQLTLRDKALIFNLKSFNDLALPGVVKHMAHCLG</sequence>
<dbReference type="GeneTree" id="ENSGT00940000155682"/>
<evidence type="ECO:0000313" key="3">
    <source>
        <dbReference type="Proteomes" id="UP000472277"/>
    </source>
</evidence>
<organism evidence="2 3">
    <name type="scientific">Salmo trutta</name>
    <name type="common">Brown trout</name>
    <dbReference type="NCBI Taxonomy" id="8032"/>
    <lineage>
        <taxon>Eukaryota</taxon>
        <taxon>Metazoa</taxon>
        <taxon>Chordata</taxon>
        <taxon>Craniata</taxon>
        <taxon>Vertebrata</taxon>
        <taxon>Euteleostomi</taxon>
        <taxon>Actinopterygii</taxon>
        <taxon>Neopterygii</taxon>
        <taxon>Teleostei</taxon>
        <taxon>Protacanthopterygii</taxon>
        <taxon>Salmoniformes</taxon>
        <taxon>Salmonidae</taxon>
        <taxon>Salmoninae</taxon>
        <taxon>Salmo</taxon>
    </lineage>
</organism>
<dbReference type="SUPFAM" id="SSF53300">
    <property type="entry name" value="vWA-like"/>
    <property type="match status" value="2"/>
</dbReference>
<dbReference type="Gene3D" id="3.40.50.410">
    <property type="entry name" value="von Willebrand factor, type A domain"/>
    <property type="match status" value="2"/>
</dbReference>
<dbReference type="CDD" id="cd01450">
    <property type="entry name" value="vWFA_subfamily_ECM"/>
    <property type="match status" value="1"/>
</dbReference>
<reference evidence="2" key="2">
    <citation type="submission" date="2025-09" db="UniProtKB">
        <authorList>
            <consortium name="Ensembl"/>
        </authorList>
    </citation>
    <scope>IDENTIFICATION</scope>
</reference>
<dbReference type="InterPro" id="IPR036465">
    <property type="entry name" value="vWFA_dom_sf"/>
</dbReference>
<dbReference type="FunFam" id="3.40.50.410:FF:000027">
    <property type="entry name" value="collagen alpha-2(VI) chain isoform X1"/>
    <property type="match status" value="1"/>
</dbReference>
<feature type="domain" description="VWFA" evidence="1">
    <location>
        <begin position="237"/>
        <end position="419"/>
    </location>
</feature>
<dbReference type="InParanoid" id="A0A674BNI1"/>
<name>A0A674BNI1_SALTR</name>
<dbReference type="InterPro" id="IPR002035">
    <property type="entry name" value="VWF_A"/>
</dbReference>
<protein>
    <recommendedName>
        <fullName evidence="1">VWFA domain-containing protein</fullName>
    </recommendedName>
</protein>
<dbReference type="PRINTS" id="PR00453">
    <property type="entry name" value="VWFADOMAIN"/>
</dbReference>
<accession>A0A674BNI1</accession>
<dbReference type="OMA" id="QCIQRPV"/>
<proteinExistence type="predicted"/>
<dbReference type="SMART" id="SM00327">
    <property type="entry name" value="VWA"/>
    <property type="match status" value="2"/>
</dbReference>
<reference evidence="2" key="1">
    <citation type="submission" date="2025-08" db="UniProtKB">
        <authorList>
            <consortium name="Ensembl"/>
        </authorList>
    </citation>
    <scope>IDENTIFICATION</scope>
</reference>
<dbReference type="Ensembl" id="ENSSTUT00000077071.1">
    <property type="protein sequence ID" value="ENSSTUP00000072607.1"/>
    <property type="gene ID" value="ENSSTUG00000031757.1"/>
</dbReference>
<dbReference type="PANTHER" id="PTHR24020:SF84">
    <property type="entry name" value="VWFA DOMAIN-CONTAINING PROTEIN"/>
    <property type="match status" value="1"/>
</dbReference>
<evidence type="ECO:0000313" key="2">
    <source>
        <dbReference type="Ensembl" id="ENSSTUP00000072607.1"/>
    </source>
</evidence>
<feature type="domain" description="VWFA" evidence="1">
    <location>
        <begin position="21"/>
        <end position="209"/>
    </location>
</feature>
<dbReference type="PROSITE" id="PS50234">
    <property type="entry name" value="VWFA"/>
    <property type="match status" value="2"/>
</dbReference>